<accession>A0ABU5SXJ9</accession>
<sequence length="97" mass="10650">MALLAEFLVGQPGHSLIVALVLLAGWSQLRFSGAISRRSARPLLWSSAGWGLYAAWEALVQLRTPEANIRVDLLLIWPLLGALTLYGLIRCAIAVRR</sequence>
<keyword evidence="3" id="KW-1185">Reference proteome</keyword>
<keyword evidence="1" id="KW-0812">Transmembrane</keyword>
<evidence type="ECO:0000256" key="1">
    <source>
        <dbReference type="SAM" id="Phobius"/>
    </source>
</evidence>
<evidence type="ECO:0000313" key="3">
    <source>
        <dbReference type="Proteomes" id="UP001302329"/>
    </source>
</evidence>
<comment type="caution">
    <text evidence="2">The sequence shown here is derived from an EMBL/GenBank/DDBJ whole genome shotgun (WGS) entry which is preliminary data.</text>
</comment>
<dbReference type="EMBL" id="JAYGHY010000041">
    <property type="protein sequence ID" value="MEA5443219.1"/>
    <property type="molecule type" value="Genomic_DNA"/>
</dbReference>
<dbReference type="RefSeq" id="WP_186697179.1">
    <property type="nucleotide sequence ID" value="NZ_JAYGHY010000041.1"/>
</dbReference>
<protein>
    <submittedName>
        <fullName evidence="2">Uncharacterized protein</fullName>
    </submittedName>
</protein>
<evidence type="ECO:0000313" key="2">
    <source>
        <dbReference type="EMBL" id="MEA5443219.1"/>
    </source>
</evidence>
<name>A0ABU5SXJ9_9CYAN</name>
<keyword evidence="1" id="KW-1133">Transmembrane helix</keyword>
<keyword evidence="1" id="KW-0472">Membrane</keyword>
<dbReference type="Proteomes" id="UP001302329">
    <property type="component" value="Unassembled WGS sequence"/>
</dbReference>
<gene>
    <name evidence="2" type="ORF">VB739_11710</name>
</gene>
<reference evidence="2 3" key="1">
    <citation type="submission" date="2023-12" db="EMBL/GenBank/DDBJ databases">
        <title>Baltic Sea Cyanobacteria.</title>
        <authorList>
            <person name="Delbaje E."/>
            <person name="Fewer D.P."/>
            <person name="Shishido T.K."/>
        </authorList>
    </citation>
    <scope>NUCLEOTIDE SEQUENCE [LARGE SCALE GENOMIC DNA]</scope>
    <source>
        <strain evidence="2 3">UHCC 0281</strain>
    </source>
</reference>
<organism evidence="2 3">
    <name type="scientific">Cyanobium gracile UHCC 0281</name>
    <dbReference type="NCBI Taxonomy" id="3110309"/>
    <lineage>
        <taxon>Bacteria</taxon>
        <taxon>Bacillati</taxon>
        <taxon>Cyanobacteriota</taxon>
        <taxon>Cyanophyceae</taxon>
        <taxon>Synechococcales</taxon>
        <taxon>Prochlorococcaceae</taxon>
        <taxon>Cyanobium</taxon>
    </lineage>
</organism>
<feature type="transmembrane region" description="Helical" evidence="1">
    <location>
        <begin position="74"/>
        <end position="95"/>
    </location>
</feature>
<proteinExistence type="predicted"/>
<feature type="transmembrane region" description="Helical" evidence="1">
    <location>
        <begin position="12"/>
        <end position="31"/>
    </location>
</feature>